<accession>A0A7W4IWN6</accession>
<comment type="similarity">
    <text evidence="1">Belongs to the LysR transcriptional regulatory family.</text>
</comment>
<proteinExistence type="inferred from homology"/>
<dbReference type="InterPro" id="IPR005119">
    <property type="entry name" value="LysR_subst-bd"/>
</dbReference>
<name>A0A7W4IWN6_9PROT</name>
<dbReference type="Pfam" id="PF03466">
    <property type="entry name" value="LysR_substrate"/>
    <property type="match status" value="1"/>
</dbReference>
<evidence type="ECO:0000256" key="3">
    <source>
        <dbReference type="ARBA" id="ARBA00023125"/>
    </source>
</evidence>
<dbReference type="EMBL" id="JABEQD010000025">
    <property type="protein sequence ID" value="MBB2170403.1"/>
    <property type="molecule type" value="Genomic_DNA"/>
</dbReference>
<sequence>MDQLTSMAVFVSAVEEGSLVGAARRFGLSPSMAGKHVSAIEGELQARLLQRSTRTLKLTEAGSVYYKHCKKILEAVKDANTQVRETQENVRGLLRIAAPDTFGTMHLGPTIASFLEIYPEVSIEILLSDRYIDLVAEGVDLAIRIGKLQDSDLVVKRLAPCRMVYCAAPSFLNQYGMPKTIEHLRKAPRLAFTGGVSPGDWTLTSPDGQMHIIDGPVRLASNNMQMLLSAALTGAGIAYGPSFVFGGSISSGALELVLKDYKTSELAIHAVYPTRRHVSLKLRRFIDHLAVQFGRTEVDPSLRTALRA</sequence>
<dbReference type="Gene3D" id="1.10.10.10">
    <property type="entry name" value="Winged helix-like DNA-binding domain superfamily/Winged helix DNA-binding domain"/>
    <property type="match status" value="1"/>
</dbReference>
<dbReference type="SUPFAM" id="SSF46785">
    <property type="entry name" value="Winged helix' DNA-binding domain"/>
    <property type="match status" value="1"/>
</dbReference>
<organism evidence="6 7">
    <name type="scientific">Gluconacetobacter aggeris</name>
    <dbReference type="NCBI Taxonomy" id="1286186"/>
    <lineage>
        <taxon>Bacteria</taxon>
        <taxon>Pseudomonadati</taxon>
        <taxon>Pseudomonadota</taxon>
        <taxon>Alphaproteobacteria</taxon>
        <taxon>Acetobacterales</taxon>
        <taxon>Acetobacteraceae</taxon>
        <taxon>Gluconacetobacter</taxon>
    </lineage>
</organism>
<evidence type="ECO:0000256" key="1">
    <source>
        <dbReference type="ARBA" id="ARBA00009437"/>
    </source>
</evidence>
<feature type="domain" description="HTH lysR-type" evidence="5">
    <location>
        <begin position="1"/>
        <end position="59"/>
    </location>
</feature>
<dbReference type="Gene3D" id="3.40.190.290">
    <property type="match status" value="1"/>
</dbReference>
<dbReference type="CDD" id="cd08422">
    <property type="entry name" value="PBP2_CrgA_like"/>
    <property type="match status" value="1"/>
</dbReference>
<evidence type="ECO:0000259" key="5">
    <source>
        <dbReference type="PROSITE" id="PS50931"/>
    </source>
</evidence>
<dbReference type="InterPro" id="IPR036390">
    <property type="entry name" value="WH_DNA-bd_sf"/>
</dbReference>
<keyword evidence="7" id="KW-1185">Reference proteome</keyword>
<keyword evidence="2" id="KW-0805">Transcription regulation</keyword>
<evidence type="ECO:0000256" key="2">
    <source>
        <dbReference type="ARBA" id="ARBA00023015"/>
    </source>
</evidence>
<dbReference type="AlphaFoldDB" id="A0A7W4IWN6"/>
<evidence type="ECO:0000313" key="6">
    <source>
        <dbReference type="EMBL" id="MBB2170403.1"/>
    </source>
</evidence>
<evidence type="ECO:0000313" key="7">
    <source>
        <dbReference type="Proteomes" id="UP000559860"/>
    </source>
</evidence>
<dbReference type="FunFam" id="1.10.10.10:FF:000001">
    <property type="entry name" value="LysR family transcriptional regulator"/>
    <property type="match status" value="1"/>
</dbReference>
<gene>
    <name evidence="6" type="ORF">HLH36_19025</name>
</gene>
<dbReference type="SUPFAM" id="SSF53850">
    <property type="entry name" value="Periplasmic binding protein-like II"/>
    <property type="match status" value="1"/>
</dbReference>
<dbReference type="InterPro" id="IPR000847">
    <property type="entry name" value="LysR_HTH_N"/>
</dbReference>
<keyword evidence="4" id="KW-0804">Transcription</keyword>
<dbReference type="Proteomes" id="UP000559860">
    <property type="component" value="Unassembled WGS sequence"/>
</dbReference>
<dbReference type="InterPro" id="IPR058163">
    <property type="entry name" value="LysR-type_TF_proteobact-type"/>
</dbReference>
<protein>
    <submittedName>
        <fullName evidence="6">LysR family transcriptional regulator</fullName>
    </submittedName>
</protein>
<dbReference type="Pfam" id="PF00126">
    <property type="entry name" value="HTH_1"/>
    <property type="match status" value="1"/>
</dbReference>
<dbReference type="GO" id="GO:0043565">
    <property type="term" value="F:sequence-specific DNA binding"/>
    <property type="evidence" value="ECO:0007669"/>
    <property type="project" value="TreeGrafter"/>
</dbReference>
<dbReference type="PANTHER" id="PTHR30537:SF35">
    <property type="entry name" value="TRANSCRIPTIONAL REGULATORY PROTEIN"/>
    <property type="match status" value="1"/>
</dbReference>
<reference evidence="6 7" key="1">
    <citation type="submission" date="2020-04" db="EMBL/GenBank/DDBJ databases">
        <title>Description of novel Gluconacetobacter.</title>
        <authorList>
            <person name="Sombolestani A."/>
        </authorList>
    </citation>
    <scope>NUCLEOTIDE SEQUENCE [LARGE SCALE GENOMIC DNA]</scope>
    <source>
        <strain evidence="6 7">LMG 27801</strain>
    </source>
</reference>
<evidence type="ECO:0000256" key="4">
    <source>
        <dbReference type="ARBA" id="ARBA00023163"/>
    </source>
</evidence>
<comment type="caution">
    <text evidence="6">The sequence shown here is derived from an EMBL/GenBank/DDBJ whole genome shotgun (WGS) entry which is preliminary data.</text>
</comment>
<keyword evidence="3" id="KW-0238">DNA-binding</keyword>
<dbReference type="PANTHER" id="PTHR30537">
    <property type="entry name" value="HTH-TYPE TRANSCRIPTIONAL REGULATOR"/>
    <property type="match status" value="1"/>
</dbReference>
<dbReference type="InterPro" id="IPR036388">
    <property type="entry name" value="WH-like_DNA-bd_sf"/>
</dbReference>
<dbReference type="GO" id="GO:0006351">
    <property type="term" value="P:DNA-templated transcription"/>
    <property type="evidence" value="ECO:0007669"/>
    <property type="project" value="TreeGrafter"/>
</dbReference>
<dbReference type="PROSITE" id="PS50931">
    <property type="entry name" value="HTH_LYSR"/>
    <property type="match status" value="1"/>
</dbReference>
<dbReference type="GO" id="GO:0003700">
    <property type="term" value="F:DNA-binding transcription factor activity"/>
    <property type="evidence" value="ECO:0007669"/>
    <property type="project" value="InterPro"/>
</dbReference>